<dbReference type="GO" id="GO:0005886">
    <property type="term" value="C:plasma membrane"/>
    <property type="evidence" value="ECO:0007669"/>
    <property type="project" value="UniProtKB-SubCell"/>
</dbReference>
<dbReference type="AlphaFoldDB" id="A0A368UT45"/>
<feature type="transmembrane region" description="Helical" evidence="11">
    <location>
        <begin position="195"/>
        <end position="218"/>
    </location>
</feature>
<evidence type="ECO:0000256" key="13">
    <source>
        <dbReference type="SAM" id="SignalP"/>
    </source>
</evidence>
<dbReference type="GO" id="GO:0046933">
    <property type="term" value="F:proton-transporting ATP synthase activity, rotational mechanism"/>
    <property type="evidence" value="ECO:0007669"/>
    <property type="project" value="UniProtKB-UniRule"/>
</dbReference>
<gene>
    <name evidence="11" type="primary">atpB</name>
    <name evidence="14" type="ORF">DFO77_11646</name>
</gene>
<evidence type="ECO:0000256" key="10">
    <source>
        <dbReference type="ARBA" id="ARBA00023310"/>
    </source>
</evidence>
<keyword evidence="13" id="KW-0732">Signal</keyword>
<comment type="similarity">
    <text evidence="2 11 12">Belongs to the ATPase A chain family.</text>
</comment>
<dbReference type="GO" id="GO:0045259">
    <property type="term" value="C:proton-transporting ATP synthase complex"/>
    <property type="evidence" value="ECO:0007669"/>
    <property type="project" value="UniProtKB-KW"/>
</dbReference>
<keyword evidence="11" id="KW-1003">Cell membrane</keyword>
<dbReference type="RefSeq" id="WP_114437339.1">
    <property type="nucleotide sequence ID" value="NZ_QPIZ01000016.1"/>
</dbReference>
<dbReference type="Pfam" id="PF00119">
    <property type="entry name" value="ATP-synt_A"/>
    <property type="match status" value="1"/>
</dbReference>
<evidence type="ECO:0000256" key="9">
    <source>
        <dbReference type="ARBA" id="ARBA00023136"/>
    </source>
</evidence>
<keyword evidence="3 11" id="KW-0813">Transport</keyword>
<dbReference type="CDD" id="cd00310">
    <property type="entry name" value="ATP-synt_Fo_a_6"/>
    <property type="match status" value="1"/>
</dbReference>
<name>A0A368UT45_9BACT</name>
<evidence type="ECO:0000256" key="5">
    <source>
        <dbReference type="ARBA" id="ARBA00022692"/>
    </source>
</evidence>
<reference evidence="14 15" key="1">
    <citation type="submission" date="2018-07" db="EMBL/GenBank/DDBJ databases">
        <title>Freshwater and sediment microbial communities from various areas in North America, analyzing microbe dynamics in response to fracking.</title>
        <authorList>
            <person name="Lamendella R."/>
        </authorList>
    </citation>
    <scope>NUCLEOTIDE SEQUENCE [LARGE SCALE GENOMIC DNA]</scope>
    <source>
        <strain evidence="14 15">160A</strain>
    </source>
</reference>
<evidence type="ECO:0000256" key="3">
    <source>
        <dbReference type="ARBA" id="ARBA00022448"/>
    </source>
</evidence>
<comment type="subcellular location">
    <subcellularLocation>
        <location evidence="11 12">Cell membrane</location>
        <topology evidence="11 12">Multi-pass membrane protein</topology>
    </subcellularLocation>
    <subcellularLocation>
        <location evidence="1">Membrane</location>
        <topology evidence="1">Multi-pass membrane protein</topology>
    </subcellularLocation>
</comment>
<sequence>MKKIILIFFLLLGSFSTQASGEPQSPDEPVDAFGLIMDHISDAHQWHVVDYTNSRGHEVHINVPLPVILWHNNSLWFFSSGHFYHEQEPQQLGNDYVILHEEQFYITGHEGELEMDAEGNIQNASPLDFSITKNVASMILSMALLLLMFLSAGKAYARHGIAPARGFRAVLEPLILFVRDDIARSQIAKDKADKFVPFLLTMFFFIWINNMIGIIPFFPGGSNLSGNISFTATLAVFSFLVINVFAVKDYWKHIFLAPGMPFPIKILLVPLEFIGIFTKPFALMIRLFANITAGHIIILSLISIIFIIKSIYIAPVSILLSLVMFLLELLVAVLQAYIFTLLTALFIGMSTTKSEH</sequence>
<organism evidence="14 15">
    <name type="scientific">Marinilabilia salmonicolor</name>
    <dbReference type="NCBI Taxonomy" id="989"/>
    <lineage>
        <taxon>Bacteria</taxon>
        <taxon>Pseudomonadati</taxon>
        <taxon>Bacteroidota</taxon>
        <taxon>Bacteroidia</taxon>
        <taxon>Marinilabiliales</taxon>
        <taxon>Marinilabiliaceae</taxon>
        <taxon>Marinilabilia</taxon>
    </lineage>
</organism>
<keyword evidence="5 11" id="KW-0812">Transmembrane</keyword>
<evidence type="ECO:0000256" key="7">
    <source>
        <dbReference type="ARBA" id="ARBA00022989"/>
    </source>
</evidence>
<keyword evidence="7 11" id="KW-1133">Transmembrane helix</keyword>
<keyword evidence="4 11" id="KW-0138">CF(0)</keyword>
<dbReference type="SUPFAM" id="SSF81336">
    <property type="entry name" value="F1F0 ATP synthase subunit A"/>
    <property type="match status" value="1"/>
</dbReference>
<dbReference type="EMBL" id="QPIZ01000016">
    <property type="protein sequence ID" value="RCW31979.1"/>
    <property type="molecule type" value="Genomic_DNA"/>
</dbReference>
<keyword evidence="10 11" id="KW-0066">ATP synthesis</keyword>
<dbReference type="InterPro" id="IPR000568">
    <property type="entry name" value="ATP_synth_F0_asu"/>
</dbReference>
<dbReference type="PANTHER" id="PTHR11410:SF0">
    <property type="entry name" value="ATP SYNTHASE SUBUNIT A"/>
    <property type="match status" value="1"/>
</dbReference>
<accession>A0A368UT45</accession>
<keyword evidence="6 11" id="KW-0375">Hydrogen ion transport</keyword>
<feature type="transmembrane region" description="Helical" evidence="11">
    <location>
        <begin position="254"/>
        <end position="277"/>
    </location>
</feature>
<evidence type="ECO:0000256" key="1">
    <source>
        <dbReference type="ARBA" id="ARBA00004141"/>
    </source>
</evidence>
<dbReference type="InterPro" id="IPR035908">
    <property type="entry name" value="F0_ATP_A_sf"/>
</dbReference>
<evidence type="ECO:0000313" key="15">
    <source>
        <dbReference type="Proteomes" id="UP000252733"/>
    </source>
</evidence>
<feature type="signal peptide" evidence="13">
    <location>
        <begin position="1"/>
        <end position="19"/>
    </location>
</feature>
<dbReference type="PANTHER" id="PTHR11410">
    <property type="entry name" value="ATP SYNTHASE SUBUNIT A"/>
    <property type="match status" value="1"/>
</dbReference>
<evidence type="ECO:0000256" key="2">
    <source>
        <dbReference type="ARBA" id="ARBA00006810"/>
    </source>
</evidence>
<dbReference type="Proteomes" id="UP000252733">
    <property type="component" value="Unassembled WGS sequence"/>
</dbReference>
<feature type="transmembrane region" description="Helical" evidence="11">
    <location>
        <begin position="319"/>
        <end position="347"/>
    </location>
</feature>
<dbReference type="NCBIfam" id="TIGR01131">
    <property type="entry name" value="ATP_synt_6_or_A"/>
    <property type="match status" value="1"/>
</dbReference>
<evidence type="ECO:0000256" key="4">
    <source>
        <dbReference type="ARBA" id="ARBA00022547"/>
    </source>
</evidence>
<feature type="transmembrane region" description="Helical" evidence="11">
    <location>
        <begin position="283"/>
        <end position="307"/>
    </location>
</feature>
<dbReference type="PRINTS" id="PR00123">
    <property type="entry name" value="ATPASEA"/>
</dbReference>
<evidence type="ECO:0000256" key="6">
    <source>
        <dbReference type="ARBA" id="ARBA00022781"/>
    </source>
</evidence>
<keyword evidence="8 11" id="KW-0406">Ion transport</keyword>
<feature type="transmembrane region" description="Helical" evidence="11">
    <location>
        <begin position="135"/>
        <end position="157"/>
    </location>
</feature>
<dbReference type="InterPro" id="IPR045083">
    <property type="entry name" value="ATP_synth_F0_asu_bact/mt"/>
</dbReference>
<protein>
    <recommendedName>
        <fullName evidence="11 12">ATP synthase subunit a</fullName>
    </recommendedName>
    <alternativeName>
        <fullName evidence="11">ATP synthase F0 sector subunit a</fullName>
    </alternativeName>
    <alternativeName>
        <fullName evidence="11">F-ATPase subunit 6</fullName>
    </alternativeName>
</protein>
<comment type="function">
    <text evidence="11 12">Key component of the proton channel; it plays a direct role in the translocation of protons across the membrane.</text>
</comment>
<evidence type="ECO:0000256" key="11">
    <source>
        <dbReference type="HAMAP-Rule" id="MF_01393"/>
    </source>
</evidence>
<evidence type="ECO:0000256" key="8">
    <source>
        <dbReference type="ARBA" id="ARBA00023065"/>
    </source>
</evidence>
<dbReference type="HAMAP" id="MF_01393">
    <property type="entry name" value="ATP_synth_a_bact"/>
    <property type="match status" value="1"/>
</dbReference>
<evidence type="ECO:0000313" key="14">
    <source>
        <dbReference type="EMBL" id="RCW31979.1"/>
    </source>
</evidence>
<keyword evidence="9 11" id="KW-0472">Membrane</keyword>
<feature type="transmembrane region" description="Helical" evidence="11">
    <location>
        <begin position="224"/>
        <end position="247"/>
    </location>
</feature>
<keyword evidence="15" id="KW-1185">Reference proteome</keyword>
<dbReference type="Gene3D" id="1.20.120.220">
    <property type="entry name" value="ATP synthase, F0 complex, subunit A"/>
    <property type="match status" value="1"/>
</dbReference>
<feature type="chain" id="PRO_5016843409" description="ATP synthase subunit a" evidence="13">
    <location>
        <begin position="20"/>
        <end position="356"/>
    </location>
</feature>
<proteinExistence type="inferred from homology"/>
<evidence type="ECO:0000256" key="12">
    <source>
        <dbReference type="RuleBase" id="RU000483"/>
    </source>
</evidence>
<comment type="caution">
    <text evidence="14">The sequence shown here is derived from an EMBL/GenBank/DDBJ whole genome shotgun (WGS) entry which is preliminary data.</text>
</comment>